<feature type="domain" description="Major facilitator superfamily (MFS) profile" evidence="10">
    <location>
        <begin position="11"/>
        <end position="547"/>
    </location>
</feature>
<evidence type="ECO:0000256" key="2">
    <source>
        <dbReference type="ARBA" id="ARBA00008537"/>
    </source>
</evidence>
<evidence type="ECO:0000256" key="9">
    <source>
        <dbReference type="SAM" id="Phobius"/>
    </source>
</evidence>
<gene>
    <name evidence="11" type="ORF">Athai_42430</name>
</gene>
<dbReference type="CDD" id="cd17321">
    <property type="entry name" value="MFS_MMR_MDR_like"/>
    <property type="match status" value="1"/>
</dbReference>
<feature type="transmembrane region" description="Helical" evidence="9">
    <location>
        <begin position="102"/>
        <end position="123"/>
    </location>
</feature>
<dbReference type="PROSITE" id="PS50850">
    <property type="entry name" value="MFS"/>
    <property type="match status" value="1"/>
</dbReference>
<evidence type="ECO:0000313" key="12">
    <source>
        <dbReference type="Proteomes" id="UP000611640"/>
    </source>
</evidence>
<keyword evidence="3" id="KW-0813">Transport</keyword>
<feature type="region of interest" description="Disordered" evidence="8">
    <location>
        <begin position="258"/>
        <end position="278"/>
    </location>
</feature>
<dbReference type="Pfam" id="PF07690">
    <property type="entry name" value="MFS_1"/>
    <property type="match status" value="1"/>
</dbReference>
<feature type="transmembrane region" description="Helical" evidence="9">
    <location>
        <begin position="77"/>
        <end position="96"/>
    </location>
</feature>
<evidence type="ECO:0000256" key="5">
    <source>
        <dbReference type="ARBA" id="ARBA00022692"/>
    </source>
</evidence>
<evidence type="ECO:0000256" key="4">
    <source>
        <dbReference type="ARBA" id="ARBA00022475"/>
    </source>
</evidence>
<dbReference type="InterPro" id="IPR005828">
    <property type="entry name" value="MFS_sugar_transport-like"/>
</dbReference>
<evidence type="ECO:0000256" key="7">
    <source>
        <dbReference type="ARBA" id="ARBA00023136"/>
    </source>
</evidence>
<dbReference type="PANTHER" id="PTHR42718:SF42">
    <property type="entry name" value="EXPORT PROTEIN"/>
    <property type="match status" value="1"/>
</dbReference>
<feature type="transmembrane region" description="Helical" evidence="9">
    <location>
        <begin position="387"/>
        <end position="410"/>
    </location>
</feature>
<dbReference type="EMBL" id="AP023355">
    <property type="protein sequence ID" value="BCJ36740.1"/>
    <property type="molecule type" value="Genomic_DNA"/>
</dbReference>
<dbReference type="Pfam" id="PF00083">
    <property type="entry name" value="Sugar_tr"/>
    <property type="match status" value="1"/>
</dbReference>
<accession>A0A7R7DSB0</accession>
<keyword evidence="4" id="KW-1003">Cell membrane</keyword>
<keyword evidence="12" id="KW-1185">Reference proteome</keyword>
<name>A0A7R7DSB0_9ACTN</name>
<comment type="subcellular location">
    <subcellularLocation>
        <location evidence="1">Cell membrane</location>
        <topology evidence="1">Multi-pass membrane protein</topology>
    </subcellularLocation>
</comment>
<keyword evidence="5 9" id="KW-0812">Transmembrane</keyword>
<evidence type="ECO:0000313" key="11">
    <source>
        <dbReference type="EMBL" id="BCJ36740.1"/>
    </source>
</evidence>
<dbReference type="Gene3D" id="1.20.1720.10">
    <property type="entry name" value="Multidrug resistance protein D"/>
    <property type="match status" value="1"/>
</dbReference>
<dbReference type="RefSeq" id="WP_203963066.1">
    <property type="nucleotide sequence ID" value="NZ_AP023355.1"/>
</dbReference>
<sequence length="565" mass="60031">MSRFKGNPWAVLIALCLGFFMILLDTTIVTIAVPAISDGLTASLDDILWIQSGYVLVYAVLLITAGRLGDMFGGKRIYLIGLVVFVLASAACGLARNPDQLIAARLVQGVGGALLSPQTLAIINRIFPPERRGAAFGVWGAVAGVAAIAGPTLGGLLITYASWEWIFYLNVPIGIVGFFLATFLVPNIAEHRQHRLDVVGTALITVALFLVTYGLIEGEKYHWGRVWHFVSIPLIIAVGIALVIVFLITQYLAGRERPRRRPGRAGPVDPEQPDTRRKNEPLVPFTILRDRNYSLMNFVAMAMSFGMMGLFLPITIYLQSVLGLSAFDAGLTIAPMSLVSLVVAPFAGRLADRIGGKYILFAGLLLFAAGMALILQQSTVDSSRWTFLPGLLISGLGMGCIFAPMTTVAMRNIPAALSGAASGVFNTTRQLGAVVGSAAVGALLQAQLSSKLAASAQAHADKVPPQFRAQFVAGFSHSSGGLDVGSRQSQVKAPPGMPQQAVEQLKQIAADTFHVGYVDAMRPTLILPIGVLVLAALSCLFIKRRSRSRAATAPAVDAATAEPAE</sequence>
<keyword evidence="6 9" id="KW-1133">Transmembrane helix</keyword>
<dbReference type="Gene3D" id="1.20.1250.20">
    <property type="entry name" value="MFS general substrate transporter like domains"/>
    <property type="match status" value="1"/>
</dbReference>
<feature type="transmembrane region" description="Helical" evidence="9">
    <location>
        <begin position="165"/>
        <end position="186"/>
    </location>
</feature>
<dbReference type="InterPro" id="IPR011701">
    <property type="entry name" value="MFS"/>
</dbReference>
<organism evidence="11 12">
    <name type="scientific">Actinocatenispora thailandica</name>
    <dbReference type="NCBI Taxonomy" id="227318"/>
    <lineage>
        <taxon>Bacteria</taxon>
        <taxon>Bacillati</taxon>
        <taxon>Actinomycetota</taxon>
        <taxon>Actinomycetes</taxon>
        <taxon>Micromonosporales</taxon>
        <taxon>Micromonosporaceae</taxon>
        <taxon>Actinocatenispora</taxon>
    </lineage>
</organism>
<feature type="transmembrane region" description="Helical" evidence="9">
    <location>
        <begin position="135"/>
        <end position="159"/>
    </location>
</feature>
<feature type="transmembrane region" description="Helical" evidence="9">
    <location>
        <begin position="198"/>
        <end position="216"/>
    </location>
</feature>
<evidence type="ECO:0000256" key="6">
    <source>
        <dbReference type="ARBA" id="ARBA00022989"/>
    </source>
</evidence>
<dbReference type="FunFam" id="1.20.1720.10:FF:000021">
    <property type="entry name" value="Drug resistance transporter, EmrB/QacA subfamily"/>
    <property type="match status" value="1"/>
</dbReference>
<dbReference type="PRINTS" id="PR01036">
    <property type="entry name" value="TCRTETB"/>
</dbReference>
<evidence type="ECO:0000256" key="3">
    <source>
        <dbReference type="ARBA" id="ARBA00022448"/>
    </source>
</evidence>
<dbReference type="KEGG" id="atl:Athai_42430"/>
<dbReference type="GO" id="GO:0005886">
    <property type="term" value="C:plasma membrane"/>
    <property type="evidence" value="ECO:0007669"/>
    <property type="project" value="UniProtKB-SubCell"/>
</dbReference>
<feature type="transmembrane region" description="Helical" evidence="9">
    <location>
        <begin position="431"/>
        <end position="448"/>
    </location>
</feature>
<reference evidence="11 12" key="1">
    <citation type="submission" date="2020-08" db="EMBL/GenBank/DDBJ databases">
        <title>Whole genome shotgun sequence of Actinocatenispora thailandica NBRC 105041.</title>
        <authorList>
            <person name="Komaki H."/>
            <person name="Tamura T."/>
        </authorList>
    </citation>
    <scope>NUCLEOTIDE SEQUENCE [LARGE SCALE GENOMIC DNA]</scope>
    <source>
        <strain evidence="11 12">NBRC 105041</strain>
    </source>
</reference>
<feature type="transmembrane region" description="Helical" evidence="9">
    <location>
        <begin position="12"/>
        <end position="36"/>
    </location>
</feature>
<protein>
    <submittedName>
        <fullName evidence="11">MFS transporter</fullName>
    </submittedName>
</protein>
<feature type="transmembrane region" description="Helical" evidence="9">
    <location>
        <begin position="358"/>
        <end position="375"/>
    </location>
</feature>
<proteinExistence type="inferred from homology"/>
<dbReference type="SUPFAM" id="SSF103473">
    <property type="entry name" value="MFS general substrate transporter"/>
    <property type="match status" value="1"/>
</dbReference>
<feature type="transmembrane region" description="Helical" evidence="9">
    <location>
        <begin position="228"/>
        <end position="253"/>
    </location>
</feature>
<feature type="transmembrane region" description="Helical" evidence="9">
    <location>
        <begin position="295"/>
        <end position="318"/>
    </location>
</feature>
<keyword evidence="7 9" id="KW-0472">Membrane</keyword>
<comment type="similarity">
    <text evidence="2">Belongs to the major facilitator superfamily. EmrB family.</text>
</comment>
<dbReference type="AlphaFoldDB" id="A0A7R7DSB0"/>
<dbReference type="PANTHER" id="PTHR42718">
    <property type="entry name" value="MAJOR FACILITATOR SUPERFAMILY MULTIDRUG TRANSPORTER MFSC"/>
    <property type="match status" value="1"/>
</dbReference>
<feature type="transmembrane region" description="Helical" evidence="9">
    <location>
        <begin position="324"/>
        <end position="346"/>
    </location>
</feature>
<evidence type="ECO:0000256" key="1">
    <source>
        <dbReference type="ARBA" id="ARBA00004651"/>
    </source>
</evidence>
<feature type="transmembrane region" description="Helical" evidence="9">
    <location>
        <begin position="48"/>
        <end position="65"/>
    </location>
</feature>
<evidence type="ECO:0000256" key="8">
    <source>
        <dbReference type="SAM" id="MobiDB-lite"/>
    </source>
</evidence>
<dbReference type="InterPro" id="IPR036259">
    <property type="entry name" value="MFS_trans_sf"/>
</dbReference>
<feature type="transmembrane region" description="Helical" evidence="9">
    <location>
        <begin position="525"/>
        <end position="542"/>
    </location>
</feature>
<dbReference type="Proteomes" id="UP000611640">
    <property type="component" value="Chromosome"/>
</dbReference>
<dbReference type="InterPro" id="IPR020846">
    <property type="entry name" value="MFS_dom"/>
</dbReference>
<dbReference type="GO" id="GO:0022857">
    <property type="term" value="F:transmembrane transporter activity"/>
    <property type="evidence" value="ECO:0007669"/>
    <property type="project" value="InterPro"/>
</dbReference>
<evidence type="ECO:0000259" key="10">
    <source>
        <dbReference type="PROSITE" id="PS50850"/>
    </source>
</evidence>